<keyword evidence="9" id="KW-1185">Reference proteome</keyword>
<dbReference type="GO" id="GO:0000160">
    <property type="term" value="P:phosphorelay signal transduction system"/>
    <property type="evidence" value="ECO:0007669"/>
    <property type="project" value="InterPro"/>
</dbReference>
<dbReference type="PROSITE" id="PS51755">
    <property type="entry name" value="OMPR_PHOB"/>
    <property type="match status" value="1"/>
</dbReference>
<evidence type="ECO:0000256" key="3">
    <source>
        <dbReference type="ARBA" id="ARBA00023125"/>
    </source>
</evidence>
<feature type="compositionally biased region" description="Polar residues" evidence="6">
    <location>
        <begin position="140"/>
        <end position="149"/>
    </location>
</feature>
<evidence type="ECO:0000256" key="4">
    <source>
        <dbReference type="ARBA" id="ARBA00023163"/>
    </source>
</evidence>
<feature type="region of interest" description="Disordered" evidence="6">
    <location>
        <begin position="119"/>
        <end position="153"/>
    </location>
</feature>
<keyword evidence="4" id="KW-0804">Transcription</keyword>
<evidence type="ECO:0000256" key="1">
    <source>
        <dbReference type="ARBA" id="ARBA00005820"/>
    </source>
</evidence>
<dbReference type="SMART" id="SM00028">
    <property type="entry name" value="TPR"/>
    <property type="match status" value="7"/>
</dbReference>
<dbReference type="Pfam" id="PF00931">
    <property type="entry name" value="NB-ARC"/>
    <property type="match status" value="1"/>
</dbReference>
<feature type="region of interest" description="Disordered" evidence="6">
    <location>
        <begin position="498"/>
        <end position="517"/>
    </location>
</feature>
<dbReference type="OrthoDB" id="581105at2"/>
<evidence type="ECO:0000256" key="5">
    <source>
        <dbReference type="PROSITE-ProRule" id="PRU01091"/>
    </source>
</evidence>
<dbReference type="Gene3D" id="1.10.10.10">
    <property type="entry name" value="Winged helix-like DNA-binding domain superfamily/Winged helix DNA-binding domain"/>
    <property type="match status" value="1"/>
</dbReference>
<dbReference type="PANTHER" id="PTHR35807:SF1">
    <property type="entry name" value="TRANSCRIPTIONAL REGULATOR REDD"/>
    <property type="match status" value="1"/>
</dbReference>
<dbReference type="InterPro" id="IPR005158">
    <property type="entry name" value="BTAD"/>
</dbReference>
<dbReference type="Gene3D" id="1.25.40.10">
    <property type="entry name" value="Tetratricopeptide repeat domain"/>
    <property type="match status" value="3"/>
</dbReference>
<feature type="compositionally biased region" description="Polar residues" evidence="6">
    <location>
        <begin position="73"/>
        <end position="84"/>
    </location>
</feature>
<dbReference type="InterPro" id="IPR019734">
    <property type="entry name" value="TPR_rpt"/>
</dbReference>
<name>A0A5B2XFZ0_9PSEU</name>
<dbReference type="Pfam" id="PF13424">
    <property type="entry name" value="TPR_12"/>
    <property type="match status" value="1"/>
</dbReference>
<dbReference type="GO" id="GO:0043531">
    <property type="term" value="F:ADP binding"/>
    <property type="evidence" value="ECO:0007669"/>
    <property type="project" value="InterPro"/>
</dbReference>
<evidence type="ECO:0000259" key="7">
    <source>
        <dbReference type="PROSITE" id="PS51755"/>
    </source>
</evidence>
<dbReference type="InterPro" id="IPR051677">
    <property type="entry name" value="AfsR-DnrI-RedD_regulator"/>
</dbReference>
<evidence type="ECO:0000256" key="6">
    <source>
        <dbReference type="SAM" id="MobiDB-lite"/>
    </source>
</evidence>
<keyword evidence="3 5" id="KW-0238">DNA-binding</keyword>
<feature type="domain" description="OmpR/PhoB-type" evidence="7">
    <location>
        <begin position="241"/>
        <end position="345"/>
    </location>
</feature>
<dbReference type="InterPro" id="IPR027417">
    <property type="entry name" value="P-loop_NTPase"/>
</dbReference>
<reference evidence="8 9" key="2">
    <citation type="submission" date="2019-09" db="EMBL/GenBank/DDBJ databases">
        <authorList>
            <person name="Jin C."/>
        </authorList>
    </citation>
    <scope>NUCLEOTIDE SEQUENCE [LARGE SCALE GENOMIC DNA]</scope>
    <source>
        <strain evidence="8 9">AN110305</strain>
    </source>
</reference>
<dbReference type="PRINTS" id="PR00364">
    <property type="entry name" value="DISEASERSIST"/>
</dbReference>
<sequence length="1333" mass="142504">MTITAGTTDTRNTDQEATSHGRVGVPRRAARPPPATVSRMPSPTATNGRNPNTRLTVLRFLLPSWDAVMSVNPMRSSDSGTQASMRPADNRSPRHGPGVRLVGIPARKSPAKWVSAPAGFDMRRRSRGRRSRAPDRSARNTSTSATGESSPAHRRTGIRVATHSGLEWLTGASQVPRRHSPWGSGQSTDLRLRLLRRGGVSLASPCRASQPATLTRGSQAAHPPPGDQVVAGRWRRRAIPQPIRQNPQGVGVEFRVLGPLEAHGSSGQARLPGQRQPALLAVLLLHANRVVTVDQLSEVLWGEAPPPNSEAAVQTYVFRLRAALAAVEPDGGQRLSFSSGYRLQVEPGELDLDAFREHVQRGRDVAADGHDDTAAAAFSTALGLWRGDALAGLPGTYFQAQAVRLAEERLAALEDRVDADLALGRHAEVVVELQELTARHPVRERPRGQLMLALHRSGRRAEALTVFTELRDHLANELGIDPSAALARLHQRILANDATLDTPRPAPSAPRNDLPGDIADFTGRTTEMDRLLAEIPADGGQAAVVIEAIDGMAGVGKTTLAVHAAHHLTDRYPDAQLFIDLHGHTTEHDATTPLTALDSLLRALGVSGQQIPTDLDQRAARWRAELADRRAVVVLDNAVSANQVRPLLPGSPGCLVLVTSRRRLGDLETAQTLSLDVLPEQDAVDLFGRVAGAARVAAEPEAVAEVVRLCGYLPLAIRIASARLRSRPAWTTDHLATRLRAEHRILTELATDDRSVAAAFDLSLRELPADRQRLFLLLGGVHPGPDLDAHATAALAGTTPTAADHALDALHADHLIQETTPGRYQLHDLLRAHARNHAVDLDPDDCGRATARVLEYYLHTAHTATGHLPTRHLPLVSVAPIAPDHPYPISDAQHARTWLNTEVTTLTSMVNLAAQHALHTTHAVHLAAALHGFLRAQGHWDRALGIHQTALDTAQHTGDRLGQASALTNLGDVHCLRGNNDAAMDSLTRAYALYTDLGNPLGQASALTNLGDVQRLRGDSGGAMDSLTRAYALYTDLGSQFGQANTVLQLGDVQRVRGDFGGAMDSLTRAYALYTDLGNPLGQANTVLLLGVAHRERGDFGAAMDSLTRADALYTDLGNQFGQVNTLANLGVVQRLRGDFGGAMESLARAYALYTDLGNPLGQAHALARLGLVQHAQGDFGAAMDSLTRADTLYTDLGDPQGQATTMLGLGITRHQTQHYDAAIESLNQALALFTDVGDTDGEAETYNALGDLALAHSGAGDPRTYFDLALTRAHSSGWALHEANALAGQARCLLAADPSGATTLLRQALAIHQRLGVPEAARTAALLASIDS</sequence>
<feature type="region of interest" description="Disordered" evidence="6">
    <location>
        <begin position="72"/>
        <end position="102"/>
    </location>
</feature>
<feature type="region of interest" description="Disordered" evidence="6">
    <location>
        <begin position="1"/>
        <end position="54"/>
    </location>
</feature>
<dbReference type="PANTHER" id="PTHR35807">
    <property type="entry name" value="TRANSCRIPTIONAL REGULATOR REDD-RELATED"/>
    <property type="match status" value="1"/>
</dbReference>
<dbReference type="GO" id="GO:0006355">
    <property type="term" value="P:regulation of DNA-templated transcription"/>
    <property type="evidence" value="ECO:0007669"/>
    <property type="project" value="InterPro"/>
</dbReference>
<dbReference type="SUPFAM" id="SSF52540">
    <property type="entry name" value="P-loop containing nucleoside triphosphate hydrolases"/>
    <property type="match status" value="1"/>
</dbReference>
<dbReference type="EMBL" id="VUOB01000023">
    <property type="protein sequence ID" value="KAA2261955.1"/>
    <property type="molecule type" value="Genomic_DNA"/>
</dbReference>
<evidence type="ECO:0000313" key="9">
    <source>
        <dbReference type="Proteomes" id="UP000323454"/>
    </source>
</evidence>
<dbReference type="Pfam" id="PF03704">
    <property type="entry name" value="BTAD"/>
    <property type="match status" value="1"/>
</dbReference>
<dbReference type="InterPro" id="IPR001867">
    <property type="entry name" value="OmpR/PhoB-type_DNA-bd"/>
</dbReference>
<dbReference type="Gene3D" id="3.40.50.300">
    <property type="entry name" value="P-loop containing nucleotide triphosphate hydrolases"/>
    <property type="match status" value="1"/>
</dbReference>
<dbReference type="InterPro" id="IPR011990">
    <property type="entry name" value="TPR-like_helical_dom_sf"/>
</dbReference>
<feature type="DNA-binding region" description="OmpR/PhoB-type" evidence="5">
    <location>
        <begin position="241"/>
        <end position="345"/>
    </location>
</feature>
<dbReference type="CDD" id="cd15831">
    <property type="entry name" value="BTAD"/>
    <property type="match status" value="1"/>
</dbReference>
<accession>A0A5B2XFZ0</accession>
<keyword evidence="2" id="KW-0805">Transcription regulation</keyword>
<feature type="compositionally biased region" description="Polar residues" evidence="6">
    <location>
        <begin position="1"/>
        <end position="10"/>
    </location>
</feature>
<dbReference type="GO" id="GO:0003677">
    <property type="term" value="F:DNA binding"/>
    <property type="evidence" value="ECO:0007669"/>
    <property type="project" value="UniProtKB-UniRule"/>
</dbReference>
<dbReference type="SMART" id="SM01043">
    <property type="entry name" value="BTAD"/>
    <property type="match status" value="1"/>
</dbReference>
<dbReference type="Proteomes" id="UP000323454">
    <property type="component" value="Unassembled WGS sequence"/>
</dbReference>
<dbReference type="SMART" id="SM00862">
    <property type="entry name" value="Trans_reg_C"/>
    <property type="match status" value="1"/>
</dbReference>
<dbReference type="Pfam" id="PF00486">
    <property type="entry name" value="Trans_reg_C"/>
    <property type="match status" value="1"/>
</dbReference>
<comment type="similarity">
    <text evidence="1">Belongs to the AfsR/DnrI/RedD regulatory family.</text>
</comment>
<organism evidence="8 9">
    <name type="scientific">Solihabitans fulvus</name>
    <dbReference type="NCBI Taxonomy" id="1892852"/>
    <lineage>
        <taxon>Bacteria</taxon>
        <taxon>Bacillati</taxon>
        <taxon>Actinomycetota</taxon>
        <taxon>Actinomycetes</taxon>
        <taxon>Pseudonocardiales</taxon>
        <taxon>Pseudonocardiaceae</taxon>
        <taxon>Solihabitans</taxon>
    </lineage>
</organism>
<dbReference type="InterPro" id="IPR036388">
    <property type="entry name" value="WH-like_DNA-bd_sf"/>
</dbReference>
<gene>
    <name evidence="8" type="ORF">F0L68_14735</name>
</gene>
<feature type="region of interest" description="Disordered" evidence="6">
    <location>
        <begin position="204"/>
        <end position="229"/>
    </location>
</feature>
<dbReference type="InterPro" id="IPR016032">
    <property type="entry name" value="Sig_transdc_resp-reg_C-effctor"/>
</dbReference>
<feature type="compositionally biased region" description="Polar residues" evidence="6">
    <location>
        <begin position="39"/>
        <end position="54"/>
    </location>
</feature>
<dbReference type="InterPro" id="IPR002182">
    <property type="entry name" value="NB-ARC"/>
</dbReference>
<evidence type="ECO:0000313" key="8">
    <source>
        <dbReference type="EMBL" id="KAA2261955.1"/>
    </source>
</evidence>
<reference evidence="8 9" key="1">
    <citation type="submission" date="2019-09" db="EMBL/GenBank/DDBJ databases">
        <title>Goodfellowia gen. nov., a new genus of the Pseudonocardineae related to Actinoalloteichus, containing Goodfellowia coeruleoviolacea gen. nov., comb. nov. gen. nov., comb. nov.</title>
        <authorList>
            <person name="Labeda D."/>
        </authorList>
    </citation>
    <scope>NUCLEOTIDE SEQUENCE [LARGE SCALE GENOMIC DNA]</scope>
    <source>
        <strain evidence="8 9">AN110305</strain>
    </source>
</reference>
<protein>
    <submittedName>
        <fullName evidence="8">Tetratricopeptide repeat protein</fullName>
    </submittedName>
</protein>
<proteinExistence type="inferred from homology"/>
<dbReference type="SUPFAM" id="SSF48452">
    <property type="entry name" value="TPR-like"/>
    <property type="match status" value="3"/>
</dbReference>
<comment type="caution">
    <text evidence="8">The sequence shown here is derived from an EMBL/GenBank/DDBJ whole genome shotgun (WGS) entry which is preliminary data.</text>
</comment>
<evidence type="ECO:0000256" key="2">
    <source>
        <dbReference type="ARBA" id="ARBA00023015"/>
    </source>
</evidence>
<dbReference type="SUPFAM" id="SSF46894">
    <property type="entry name" value="C-terminal effector domain of the bipartite response regulators"/>
    <property type="match status" value="1"/>
</dbReference>